<dbReference type="PANTHER" id="PTHR10671">
    <property type="entry name" value="EPITHELIAL MEMBRANE PROTEIN-RELATED"/>
    <property type="match status" value="1"/>
</dbReference>
<keyword evidence="9" id="KW-1185">Reference proteome</keyword>
<evidence type="ECO:0000256" key="5">
    <source>
        <dbReference type="ARBA" id="ARBA00023136"/>
    </source>
</evidence>
<dbReference type="InterPro" id="IPR004031">
    <property type="entry name" value="PMP22/EMP/MP20/Claudin"/>
</dbReference>
<gene>
    <name evidence="10" type="primary">CLDND2</name>
</gene>
<protein>
    <recommendedName>
        <fullName evidence="6">Claudin domain-containing protein 2</fullName>
    </recommendedName>
</protein>
<sequence>MPEGAGGLGSERGLRGVVPEVGAPGRGTGVAIWDMEGHAGRGLRDLGVGGALANPARVVLGSSLPGMGVKRSLQSGGTLLGFLANILTILSTATNYWIRYSGGHSGLWQECSGATCSNIPCQSVLAATGACTVLAAGCSIVGLVTGLRILCQEGDSRGRTTSAIFFLCGLLLLIAVTGYTVKNAWKNDVFFSWSYFSGWLALPFSVLAGFCFLLADTIMQSTDAISGFPVCL</sequence>
<dbReference type="KEGG" id="bmus:118885151"/>
<dbReference type="Pfam" id="PF00822">
    <property type="entry name" value="PMP22_Claudin"/>
    <property type="match status" value="1"/>
</dbReference>
<keyword evidence="3 8" id="KW-0812">Transmembrane</keyword>
<dbReference type="Gene3D" id="1.20.140.150">
    <property type="match status" value="1"/>
</dbReference>
<organism evidence="9 10">
    <name type="scientific">Balaenoptera musculus</name>
    <name type="common">Blue whale</name>
    <dbReference type="NCBI Taxonomy" id="9771"/>
    <lineage>
        <taxon>Eukaryota</taxon>
        <taxon>Metazoa</taxon>
        <taxon>Chordata</taxon>
        <taxon>Craniata</taxon>
        <taxon>Vertebrata</taxon>
        <taxon>Euteleostomi</taxon>
        <taxon>Mammalia</taxon>
        <taxon>Eutheria</taxon>
        <taxon>Laurasiatheria</taxon>
        <taxon>Artiodactyla</taxon>
        <taxon>Whippomorpha</taxon>
        <taxon>Cetacea</taxon>
        <taxon>Mysticeti</taxon>
        <taxon>Balaenopteridae</taxon>
        <taxon>Balaenoptera</taxon>
    </lineage>
</organism>
<evidence type="ECO:0000256" key="6">
    <source>
        <dbReference type="ARBA" id="ARBA00069114"/>
    </source>
</evidence>
<feature type="transmembrane region" description="Helical" evidence="8">
    <location>
        <begin position="77"/>
        <end position="98"/>
    </location>
</feature>
<comment type="similarity">
    <text evidence="2">Belongs to the PMP-22/EMP/MP20 family.</text>
</comment>
<evidence type="ECO:0000256" key="7">
    <source>
        <dbReference type="SAM" id="MobiDB-lite"/>
    </source>
</evidence>
<keyword evidence="5 8" id="KW-0472">Membrane</keyword>
<dbReference type="OrthoDB" id="5967271at2759"/>
<dbReference type="GeneID" id="118885151"/>
<feature type="transmembrane region" description="Helical" evidence="8">
    <location>
        <begin position="163"/>
        <end position="181"/>
    </location>
</feature>
<proteinExistence type="inferred from homology"/>
<dbReference type="FunFam" id="1.20.140.150:FF:000032">
    <property type="entry name" value="Claudin domain containing 2"/>
    <property type="match status" value="1"/>
</dbReference>
<dbReference type="RefSeq" id="XP_036689448.1">
    <property type="nucleotide sequence ID" value="XM_036833553.1"/>
</dbReference>
<feature type="region of interest" description="Disordered" evidence="7">
    <location>
        <begin position="1"/>
        <end position="20"/>
    </location>
</feature>
<feature type="transmembrane region" description="Helical" evidence="8">
    <location>
        <begin position="193"/>
        <end position="215"/>
    </location>
</feature>
<evidence type="ECO:0000313" key="9">
    <source>
        <dbReference type="Proteomes" id="UP000694857"/>
    </source>
</evidence>
<evidence type="ECO:0000256" key="3">
    <source>
        <dbReference type="ARBA" id="ARBA00022692"/>
    </source>
</evidence>
<accession>A0A8B8VX10</accession>
<evidence type="ECO:0000256" key="8">
    <source>
        <dbReference type="SAM" id="Phobius"/>
    </source>
</evidence>
<name>A0A8B8VX10_BALMU</name>
<dbReference type="InterPro" id="IPR050579">
    <property type="entry name" value="PMP-22/EMP/MP20-like"/>
</dbReference>
<evidence type="ECO:0000256" key="1">
    <source>
        <dbReference type="ARBA" id="ARBA00004141"/>
    </source>
</evidence>
<dbReference type="Proteomes" id="UP000694857">
    <property type="component" value="Chromosome 19"/>
</dbReference>
<dbReference type="PANTHER" id="PTHR10671:SF30">
    <property type="entry name" value="CLAUDIN DOMAIN-CONTAINING PROTEIN 2"/>
    <property type="match status" value="1"/>
</dbReference>
<comment type="subcellular location">
    <subcellularLocation>
        <location evidence="1">Membrane</location>
        <topology evidence="1">Multi-pass membrane protein</topology>
    </subcellularLocation>
</comment>
<dbReference type="CTD" id="125875"/>
<feature type="transmembrane region" description="Helical" evidence="8">
    <location>
        <begin position="124"/>
        <end position="151"/>
    </location>
</feature>
<dbReference type="GO" id="GO:0005886">
    <property type="term" value="C:plasma membrane"/>
    <property type="evidence" value="ECO:0007669"/>
    <property type="project" value="TreeGrafter"/>
</dbReference>
<evidence type="ECO:0000256" key="4">
    <source>
        <dbReference type="ARBA" id="ARBA00022989"/>
    </source>
</evidence>
<reference evidence="10" key="1">
    <citation type="submission" date="2025-08" db="UniProtKB">
        <authorList>
            <consortium name="RefSeq"/>
        </authorList>
    </citation>
    <scope>IDENTIFICATION</scope>
    <source>
        <tissue evidence="10">Epidermis and Blubber</tissue>
    </source>
</reference>
<evidence type="ECO:0000256" key="2">
    <source>
        <dbReference type="ARBA" id="ARBA00006864"/>
    </source>
</evidence>
<evidence type="ECO:0000313" key="10">
    <source>
        <dbReference type="RefSeq" id="XP_036689448.1"/>
    </source>
</evidence>
<dbReference type="AlphaFoldDB" id="A0A8B8VX10"/>
<feature type="compositionally biased region" description="Gly residues" evidence="7">
    <location>
        <begin position="1"/>
        <end position="10"/>
    </location>
</feature>
<keyword evidence="4 8" id="KW-1133">Transmembrane helix</keyword>